<gene>
    <name evidence="4" type="ORF">ACFP57_08565</name>
</gene>
<dbReference type="RefSeq" id="WP_343884770.1">
    <property type="nucleotide sequence ID" value="NZ_BAAAKI010000003.1"/>
</dbReference>
<feature type="domain" description="Nudix hydrolase" evidence="3">
    <location>
        <begin position="12"/>
        <end position="147"/>
    </location>
</feature>
<dbReference type="PANTHER" id="PTHR43046">
    <property type="entry name" value="GDP-MANNOSE MANNOSYL HYDROLASE"/>
    <property type="match status" value="1"/>
</dbReference>
<keyword evidence="5" id="KW-1185">Reference proteome</keyword>
<dbReference type="GO" id="GO:0016787">
    <property type="term" value="F:hydrolase activity"/>
    <property type="evidence" value="ECO:0007669"/>
    <property type="project" value="UniProtKB-KW"/>
</dbReference>
<dbReference type="PROSITE" id="PS00893">
    <property type="entry name" value="NUDIX_BOX"/>
    <property type="match status" value="1"/>
</dbReference>
<dbReference type="PROSITE" id="PS51462">
    <property type="entry name" value="NUDIX"/>
    <property type="match status" value="1"/>
</dbReference>
<dbReference type="EC" id="3.6.-.-" evidence="4"/>
<dbReference type="SUPFAM" id="SSF55811">
    <property type="entry name" value="Nudix"/>
    <property type="match status" value="1"/>
</dbReference>
<protein>
    <submittedName>
        <fullName evidence="4">NUDIX hydrolase</fullName>
        <ecNumber evidence="4">3.6.-.-</ecNumber>
    </submittedName>
</protein>
<evidence type="ECO:0000256" key="2">
    <source>
        <dbReference type="ARBA" id="ARBA00022801"/>
    </source>
</evidence>
<name>A0ABW1X576_9ACTN</name>
<comment type="cofactor">
    <cofactor evidence="1">
        <name>Mg(2+)</name>
        <dbReference type="ChEBI" id="CHEBI:18420"/>
    </cofactor>
</comment>
<dbReference type="InterPro" id="IPR000086">
    <property type="entry name" value="NUDIX_hydrolase_dom"/>
</dbReference>
<dbReference type="Gene3D" id="3.90.79.10">
    <property type="entry name" value="Nucleoside Triphosphate Pyrophosphohydrolase"/>
    <property type="match status" value="1"/>
</dbReference>
<keyword evidence="2 4" id="KW-0378">Hydrolase</keyword>
<sequence length="151" mass="16012">MSTEPLHFTEYSTRLAGYALIVRDGQVLLSWYNGMGGSGTPCWSLPGGGIDYDEDLPMGVAREVHEESGYLVAVGRPLTTSTFTGEGPDGRPWKAVRVIFEAQVTGGSLGTLEVGGSTDHAAWLPIDRVANEPAVADIVDLALRAHANLNA</sequence>
<evidence type="ECO:0000256" key="1">
    <source>
        <dbReference type="ARBA" id="ARBA00001946"/>
    </source>
</evidence>
<dbReference type="CDD" id="cd02883">
    <property type="entry name" value="NUDIX_Hydrolase"/>
    <property type="match status" value="1"/>
</dbReference>
<dbReference type="PANTHER" id="PTHR43046:SF14">
    <property type="entry name" value="MUTT_NUDIX FAMILY PROTEIN"/>
    <property type="match status" value="1"/>
</dbReference>
<dbReference type="EMBL" id="JBHSUA010000018">
    <property type="protein sequence ID" value="MFC6397031.1"/>
    <property type="molecule type" value="Genomic_DNA"/>
</dbReference>
<dbReference type="Pfam" id="PF00293">
    <property type="entry name" value="NUDIX"/>
    <property type="match status" value="1"/>
</dbReference>
<evidence type="ECO:0000313" key="4">
    <source>
        <dbReference type="EMBL" id="MFC6397031.1"/>
    </source>
</evidence>
<dbReference type="Proteomes" id="UP001596266">
    <property type="component" value="Unassembled WGS sequence"/>
</dbReference>
<proteinExistence type="predicted"/>
<accession>A0ABW1X576</accession>
<evidence type="ECO:0000313" key="5">
    <source>
        <dbReference type="Proteomes" id="UP001596266"/>
    </source>
</evidence>
<comment type="caution">
    <text evidence="4">The sequence shown here is derived from an EMBL/GenBank/DDBJ whole genome shotgun (WGS) entry which is preliminary data.</text>
</comment>
<reference evidence="5" key="1">
    <citation type="journal article" date="2019" name="Int. J. Syst. Evol. Microbiol.">
        <title>The Global Catalogue of Microorganisms (GCM) 10K type strain sequencing project: providing services to taxonomists for standard genome sequencing and annotation.</title>
        <authorList>
            <consortium name="The Broad Institute Genomics Platform"/>
            <consortium name="The Broad Institute Genome Sequencing Center for Infectious Disease"/>
            <person name="Wu L."/>
            <person name="Ma J."/>
        </authorList>
    </citation>
    <scope>NUCLEOTIDE SEQUENCE [LARGE SCALE GENOMIC DNA]</scope>
    <source>
        <strain evidence="5">CGMCC 1.15277</strain>
    </source>
</reference>
<organism evidence="4 5">
    <name type="scientific">Luteococcus sanguinis</name>
    <dbReference type="NCBI Taxonomy" id="174038"/>
    <lineage>
        <taxon>Bacteria</taxon>
        <taxon>Bacillati</taxon>
        <taxon>Actinomycetota</taxon>
        <taxon>Actinomycetes</taxon>
        <taxon>Propionibacteriales</taxon>
        <taxon>Propionibacteriaceae</taxon>
        <taxon>Luteococcus</taxon>
    </lineage>
</organism>
<dbReference type="InterPro" id="IPR015797">
    <property type="entry name" value="NUDIX_hydrolase-like_dom_sf"/>
</dbReference>
<evidence type="ECO:0000259" key="3">
    <source>
        <dbReference type="PROSITE" id="PS51462"/>
    </source>
</evidence>
<dbReference type="InterPro" id="IPR020084">
    <property type="entry name" value="NUDIX_hydrolase_CS"/>
</dbReference>